<keyword evidence="3 6" id="KW-1133">Transmembrane helix</keyword>
<evidence type="ECO:0000256" key="1">
    <source>
        <dbReference type="ARBA" id="ARBA00004141"/>
    </source>
</evidence>
<accession>A0A3D9UKW8</accession>
<dbReference type="GO" id="GO:0043190">
    <property type="term" value="C:ATP-binding cassette (ABC) transporter complex"/>
    <property type="evidence" value="ECO:0007669"/>
    <property type="project" value="InterPro"/>
</dbReference>
<dbReference type="RefSeq" id="WP_245950032.1">
    <property type="nucleotide sequence ID" value="NZ_QTUA01000001.1"/>
</dbReference>
<feature type="transmembrane region" description="Helical" evidence="6">
    <location>
        <begin position="295"/>
        <end position="314"/>
    </location>
</feature>
<feature type="transmembrane region" description="Helical" evidence="6">
    <location>
        <begin position="44"/>
        <end position="62"/>
    </location>
</feature>
<feature type="transmembrane region" description="Helical" evidence="6">
    <location>
        <begin position="260"/>
        <end position="283"/>
    </location>
</feature>
<comment type="caution">
    <text evidence="9">The sequence shown here is derived from an EMBL/GenBank/DDBJ whole genome shotgun (WGS) entry which is preliminary data.</text>
</comment>
<protein>
    <recommendedName>
        <fullName evidence="6">Transport permease protein</fullName>
    </recommendedName>
</protein>
<dbReference type="EMBL" id="QTUA01000001">
    <property type="protein sequence ID" value="REF30112.1"/>
    <property type="molecule type" value="Genomic_DNA"/>
</dbReference>
<dbReference type="PANTHER" id="PTHR43027:SF2">
    <property type="entry name" value="TRANSPORT PERMEASE PROTEIN"/>
    <property type="match status" value="1"/>
</dbReference>
<dbReference type="PROSITE" id="PS51012">
    <property type="entry name" value="ABC_TM2"/>
    <property type="match status" value="1"/>
</dbReference>
<feature type="transmembrane region" description="Helical" evidence="6">
    <location>
        <begin position="228"/>
        <end position="254"/>
    </location>
</feature>
<proteinExistence type="inferred from homology"/>
<dbReference type="PRINTS" id="PR00164">
    <property type="entry name" value="ABC2TRNSPORT"/>
</dbReference>
<keyword evidence="2 6" id="KW-0812">Transmembrane</keyword>
<reference evidence="9 10" key="1">
    <citation type="submission" date="2018-08" db="EMBL/GenBank/DDBJ databases">
        <title>Sequencing the genomes of 1000 actinobacteria strains.</title>
        <authorList>
            <person name="Klenk H.-P."/>
        </authorList>
    </citation>
    <scope>NUCLEOTIDE SEQUENCE [LARGE SCALE GENOMIC DNA]</scope>
    <source>
        <strain evidence="9 10">DSM 22967</strain>
    </source>
</reference>
<gene>
    <name evidence="9" type="ORF">DFJ65_1105</name>
</gene>
<evidence type="ECO:0000256" key="5">
    <source>
        <dbReference type="ARBA" id="ARBA00023251"/>
    </source>
</evidence>
<evidence type="ECO:0000256" key="4">
    <source>
        <dbReference type="ARBA" id="ARBA00023136"/>
    </source>
</evidence>
<dbReference type="InterPro" id="IPR052902">
    <property type="entry name" value="ABC-2_transporter"/>
</dbReference>
<evidence type="ECO:0000256" key="3">
    <source>
        <dbReference type="ARBA" id="ARBA00022989"/>
    </source>
</evidence>
<evidence type="ECO:0000259" key="8">
    <source>
        <dbReference type="PROSITE" id="PS51012"/>
    </source>
</evidence>
<keyword evidence="6" id="KW-1003">Cell membrane</keyword>
<feature type="transmembrane region" description="Helical" evidence="6">
    <location>
        <begin position="350"/>
        <end position="372"/>
    </location>
</feature>
<evidence type="ECO:0000313" key="9">
    <source>
        <dbReference type="EMBL" id="REF30112.1"/>
    </source>
</evidence>
<evidence type="ECO:0000256" key="6">
    <source>
        <dbReference type="RuleBase" id="RU361157"/>
    </source>
</evidence>
<feature type="compositionally biased region" description="Polar residues" evidence="7">
    <location>
        <begin position="1"/>
        <end position="12"/>
    </location>
</feature>
<keyword evidence="5" id="KW-0046">Antibiotic resistance</keyword>
<evidence type="ECO:0000256" key="2">
    <source>
        <dbReference type="ARBA" id="ARBA00022692"/>
    </source>
</evidence>
<comment type="similarity">
    <text evidence="6">Belongs to the ABC-2 integral membrane protein family.</text>
</comment>
<dbReference type="InterPro" id="IPR000412">
    <property type="entry name" value="ABC_2_transport"/>
</dbReference>
<dbReference type="InterPro" id="IPR013525">
    <property type="entry name" value="ABC2_TM"/>
</dbReference>
<organism evidence="9 10">
    <name type="scientific">Calidifontibacter indicus</name>
    <dbReference type="NCBI Taxonomy" id="419650"/>
    <lineage>
        <taxon>Bacteria</taxon>
        <taxon>Bacillati</taxon>
        <taxon>Actinomycetota</taxon>
        <taxon>Actinomycetes</taxon>
        <taxon>Micrococcales</taxon>
        <taxon>Dermacoccaceae</taxon>
        <taxon>Calidifontibacter</taxon>
    </lineage>
</organism>
<keyword evidence="6" id="KW-0813">Transport</keyword>
<feature type="region of interest" description="Disordered" evidence="7">
    <location>
        <begin position="1"/>
        <end position="23"/>
    </location>
</feature>
<keyword evidence="10" id="KW-1185">Reference proteome</keyword>
<sequence>MTNLDEMTQTTERPPATQAPARKPKGFVTLARAQWKAFIRDKQILFWMLAFPLAFLLLFGLLNSGGDKASRSNVIQVGSVQFLDQMPAQGKQQWDDLFKTTRSTDRADALDKLKKGDVDAVVEQQGDTLVLHYSNADQVKSATVQGTISSFVDNANLAAAQVKPAITLKTQQVEDASLKPIQYLAPGLLGFALAMGGTFGGAMTLVNWRKTKLLRRMRLSPTKPWELVASRIVVSLVIAALQFALFVLVAKLLFGMQLSGAWYMALPLALCGMLVFMAIGLIAGSVSKTEEAASGLANLIVLPMSFLGGAFIPLEFAPDWLKTVANVLPMGHLTEGMKDVMVRGQGASAALLPMAILLGFAVLFMAIAAKLFRWED</sequence>
<dbReference type="Pfam" id="PF12698">
    <property type="entry name" value="ABC2_membrane_3"/>
    <property type="match status" value="1"/>
</dbReference>
<dbReference type="InterPro" id="IPR047817">
    <property type="entry name" value="ABC2_TM_bact-type"/>
</dbReference>
<feature type="domain" description="ABC transmembrane type-2" evidence="8">
    <location>
        <begin position="145"/>
        <end position="375"/>
    </location>
</feature>
<comment type="subcellular location">
    <subcellularLocation>
        <location evidence="6">Cell membrane</location>
        <topology evidence="6">Multi-pass membrane protein</topology>
    </subcellularLocation>
    <subcellularLocation>
        <location evidence="1">Membrane</location>
        <topology evidence="1">Multi-pass membrane protein</topology>
    </subcellularLocation>
</comment>
<name>A0A3D9UKW8_9MICO</name>
<dbReference type="PANTHER" id="PTHR43027">
    <property type="entry name" value="DOXORUBICIN RESISTANCE ABC TRANSPORTER PERMEASE PROTEIN DRRC-RELATED"/>
    <property type="match status" value="1"/>
</dbReference>
<dbReference type="AlphaFoldDB" id="A0A3D9UKW8"/>
<evidence type="ECO:0000313" key="10">
    <source>
        <dbReference type="Proteomes" id="UP000256253"/>
    </source>
</evidence>
<dbReference type="Proteomes" id="UP000256253">
    <property type="component" value="Unassembled WGS sequence"/>
</dbReference>
<feature type="transmembrane region" description="Helical" evidence="6">
    <location>
        <begin position="183"/>
        <end position="208"/>
    </location>
</feature>
<dbReference type="GO" id="GO:0140359">
    <property type="term" value="F:ABC-type transporter activity"/>
    <property type="evidence" value="ECO:0007669"/>
    <property type="project" value="InterPro"/>
</dbReference>
<evidence type="ECO:0000256" key="7">
    <source>
        <dbReference type="SAM" id="MobiDB-lite"/>
    </source>
</evidence>
<dbReference type="GO" id="GO:0046677">
    <property type="term" value="P:response to antibiotic"/>
    <property type="evidence" value="ECO:0007669"/>
    <property type="project" value="UniProtKB-KW"/>
</dbReference>
<keyword evidence="4 6" id="KW-0472">Membrane</keyword>